<evidence type="ECO:0000256" key="13">
    <source>
        <dbReference type="PIRSR" id="PIRSR604385-2"/>
    </source>
</evidence>
<feature type="short sequence motif" description="Nudix box" evidence="14">
    <location>
        <begin position="93"/>
        <end position="115"/>
    </location>
</feature>
<proteinExistence type="inferred from homology"/>
<evidence type="ECO:0000256" key="5">
    <source>
        <dbReference type="ARBA" id="ARBA00022723"/>
    </source>
</evidence>
<comment type="catalytic activity">
    <reaction evidence="12">
        <text>ADP-D-ribose + H2O = D-ribose 5-phosphate + AMP + 2 H(+)</text>
        <dbReference type="Rhea" id="RHEA:10412"/>
        <dbReference type="ChEBI" id="CHEBI:15377"/>
        <dbReference type="ChEBI" id="CHEBI:15378"/>
        <dbReference type="ChEBI" id="CHEBI:57967"/>
        <dbReference type="ChEBI" id="CHEBI:78346"/>
        <dbReference type="ChEBI" id="CHEBI:456215"/>
        <dbReference type="EC" id="3.6.1.13"/>
    </reaction>
</comment>
<dbReference type="GO" id="GO:0019144">
    <property type="term" value="F:ADP-sugar diphosphatase activity"/>
    <property type="evidence" value="ECO:0007669"/>
    <property type="project" value="TreeGrafter"/>
</dbReference>
<feature type="binding site" evidence="13">
    <location>
        <position position="163"/>
    </location>
    <ligand>
        <name>Mg(2+)</name>
        <dbReference type="ChEBI" id="CHEBI:18420"/>
        <label>1</label>
    </ligand>
</feature>
<comment type="caution">
    <text evidence="16">The sequence shown here is derived from an EMBL/GenBank/DDBJ whole genome shotgun (WGS) entry which is preliminary data.</text>
</comment>
<evidence type="ECO:0000256" key="4">
    <source>
        <dbReference type="ARBA" id="ARBA00013297"/>
    </source>
</evidence>
<dbReference type="InterPro" id="IPR004385">
    <property type="entry name" value="NDP_pyrophosphatase"/>
</dbReference>
<dbReference type="NCBIfam" id="TIGR00052">
    <property type="entry name" value="nudix-type nucleoside diphosphatase, YffH/AdpP family"/>
    <property type="match status" value="1"/>
</dbReference>
<evidence type="ECO:0000256" key="1">
    <source>
        <dbReference type="ARBA" id="ARBA00001946"/>
    </source>
</evidence>
<dbReference type="GO" id="GO:0019693">
    <property type="term" value="P:ribose phosphate metabolic process"/>
    <property type="evidence" value="ECO:0007669"/>
    <property type="project" value="TreeGrafter"/>
</dbReference>
<evidence type="ECO:0000256" key="12">
    <source>
        <dbReference type="ARBA" id="ARBA00049546"/>
    </source>
</evidence>
<dbReference type="InterPro" id="IPR000086">
    <property type="entry name" value="NUDIX_hydrolase_dom"/>
</dbReference>
<sequence>MKKSIALRKPTTLIVYELADILVGSAGPLKFLKRHIRHEGFDGKEVTYPFDWGVLERGYSVAVLIHDPVVDKIALVEQFRPAIKGTIFELVAGTLTPGEDPIACLKHEIFEEAALTVKLGQFQLISSVYLSPGGTSEKMWVYYTTVSGLGDDGALSGLVNEGECTKKHIIPVEEAFEMVRLGIICDAKTVLALLWLKDQSKK</sequence>
<keyword evidence="6" id="KW-0378">Hydrolase</keyword>
<dbReference type="EMBL" id="LCMI01000006">
    <property type="protein sequence ID" value="KKU33125.1"/>
    <property type="molecule type" value="Genomic_DNA"/>
</dbReference>
<evidence type="ECO:0000313" key="17">
    <source>
        <dbReference type="Proteomes" id="UP000034794"/>
    </source>
</evidence>
<dbReference type="AlphaFoldDB" id="A0A0G1SIJ5"/>
<dbReference type="SUPFAM" id="SSF55811">
    <property type="entry name" value="Nudix"/>
    <property type="match status" value="1"/>
</dbReference>
<feature type="binding site" evidence="13">
    <location>
        <position position="92"/>
    </location>
    <ligand>
        <name>Mg(2+)</name>
        <dbReference type="ChEBI" id="CHEBI:18420"/>
        <label>1</label>
    </ligand>
</feature>
<feature type="domain" description="Nudix hydrolase" evidence="15">
    <location>
        <begin position="56"/>
        <end position="198"/>
    </location>
</feature>
<protein>
    <recommendedName>
        <fullName evidence="4">ADP-ribose pyrophosphatase</fullName>
        <ecNumber evidence="3">3.6.1.13</ecNumber>
    </recommendedName>
    <alternativeName>
        <fullName evidence="9">ADP-ribose diphosphatase</fullName>
    </alternativeName>
    <alternativeName>
        <fullName evidence="11">ADP-ribose phosphohydrolase</fullName>
    </alternativeName>
    <alternativeName>
        <fullName evidence="10">Adenosine diphosphoribose pyrophosphatase</fullName>
    </alternativeName>
</protein>
<dbReference type="Gene3D" id="3.90.79.10">
    <property type="entry name" value="Nucleoside Triphosphate Pyrophosphohydrolase"/>
    <property type="match status" value="1"/>
</dbReference>
<comment type="cofactor">
    <cofactor evidence="1 13">
        <name>Mg(2+)</name>
        <dbReference type="ChEBI" id="CHEBI:18420"/>
    </cofactor>
</comment>
<dbReference type="InterPro" id="IPR015797">
    <property type="entry name" value="NUDIX_hydrolase-like_dom_sf"/>
</dbReference>
<keyword evidence="7 13" id="KW-0460">Magnesium</keyword>
<dbReference type="GO" id="GO:0046872">
    <property type="term" value="F:metal ion binding"/>
    <property type="evidence" value="ECO:0007669"/>
    <property type="project" value="UniProtKB-KW"/>
</dbReference>
<evidence type="ECO:0000256" key="11">
    <source>
        <dbReference type="ARBA" id="ARBA00033056"/>
    </source>
</evidence>
<evidence type="ECO:0000256" key="9">
    <source>
        <dbReference type="ARBA" id="ARBA00030162"/>
    </source>
</evidence>
<comment type="similarity">
    <text evidence="2">Belongs to the Nudix hydrolase family. NudF subfamily.</text>
</comment>
<evidence type="ECO:0000256" key="14">
    <source>
        <dbReference type="PIRSR" id="PIRSR604385-3"/>
    </source>
</evidence>
<evidence type="ECO:0000256" key="3">
    <source>
        <dbReference type="ARBA" id="ARBA00012453"/>
    </source>
</evidence>
<dbReference type="GO" id="GO:0005829">
    <property type="term" value="C:cytosol"/>
    <property type="evidence" value="ECO:0007669"/>
    <property type="project" value="TreeGrafter"/>
</dbReference>
<dbReference type="GO" id="GO:0047631">
    <property type="term" value="F:ADP-ribose diphosphatase activity"/>
    <property type="evidence" value="ECO:0007669"/>
    <property type="project" value="UniProtKB-EC"/>
</dbReference>
<evidence type="ECO:0000256" key="7">
    <source>
        <dbReference type="ARBA" id="ARBA00022842"/>
    </source>
</evidence>
<dbReference type="Proteomes" id="UP000034794">
    <property type="component" value="Unassembled WGS sequence"/>
</dbReference>
<dbReference type="PROSITE" id="PS51462">
    <property type="entry name" value="NUDIX"/>
    <property type="match status" value="1"/>
</dbReference>
<gene>
    <name evidence="16" type="ORF">UX47_C0006G0096</name>
</gene>
<accession>A0A0G1SIJ5</accession>
<reference evidence="16 17" key="1">
    <citation type="journal article" date="2015" name="Nature">
        <title>rRNA introns, odd ribosomes, and small enigmatic genomes across a large radiation of phyla.</title>
        <authorList>
            <person name="Brown C.T."/>
            <person name="Hug L.A."/>
            <person name="Thomas B.C."/>
            <person name="Sharon I."/>
            <person name="Castelle C.J."/>
            <person name="Singh A."/>
            <person name="Wilkins M.J."/>
            <person name="Williams K.H."/>
            <person name="Banfield J.F."/>
        </authorList>
    </citation>
    <scope>NUCLEOTIDE SEQUENCE [LARGE SCALE GENOMIC DNA]</scope>
</reference>
<feature type="binding site" evidence="13">
    <location>
        <position position="108"/>
    </location>
    <ligand>
        <name>Mg(2+)</name>
        <dbReference type="ChEBI" id="CHEBI:18420"/>
        <label>1</label>
    </ligand>
</feature>
<evidence type="ECO:0000256" key="10">
    <source>
        <dbReference type="ARBA" id="ARBA00030308"/>
    </source>
</evidence>
<evidence type="ECO:0000256" key="2">
    <source>
        <dbReference type="ARBA" id="ARBA00007482"/>
    </source>
</evidence>
<feature type="binding site" evidence="13">
    <location>
        <position position="112"/>
    </location>
    <ligand>
        <name>Mg(2+)</name>
        <dbReference type="ChEBI" id="CHEBI:18420"/>
        <label>1</label>
    </ligand>
</feature>
<dbReference type="PANTHER" id="PTHR11839">
    <property type="entry name" value="UDP/ADP-SUGAR PYROPHOSPHATASE"/>
    <property type="match status" value="1"/>
</dbReference>
<dbReference type="EC" id="3.6.1.13" evidence="3"/>
<organism evidence="16 17">
    <name type="scientific">Candidatus Collierbacteria bacterium GW2011_GWA2_46_26</name>
    <dbReference type="NCBI Taxonomy" id="1618381"/>
    <lineage>
        <taxon>Bacteria</taxon>
        <taxon>Candidatus Collieribacteriota</taxon>
    </lineage>
</organism>
<evidence type="ECO:0000256" key="8">
    <source>
        <dbReference type="ARBA" id="ARBA00025164"/>
    </source>
</evidence>
<comment type="function">
    <text evidence="8">Acts on ADP-mannose and ADP-glucose as well as ADP-ribose. Prevents glycogen biosynthesis. The reaction catalyzed by this enzyme is a limiting step of the gluconeogenic process.</text>
</comment>
<keyword evidence="5 13" id="KW-0479">Metal-binding</keyword>
<name>A0A0G1SIJ5_9BACT</name>
<dbReference type="PANTHER" id="PTHR11839:SF5">
    <property type="entry name" value="ADP-RIBOSE PYROPHOSPHATASE"/>
    <property type="match status" value="1"/>
</dbReference>
<dbReference type="Pfam" id="PF00293">
    <property type="entry name" value="NUDIX"/>
    <property type="match status" value="1"/>
</dbReference>
<evidence type="ECO:0000259" key="15">
    <source>
        <dbReference type="PROSITE" id="PS51462"/>
    </source>
</evidence>
<evidence type="ECO:0000256" key="6">
    <source>
        <dbReference type="ARBA" id="ARBA00022801"/>
    </source>
</evidence>
<evidence type="ECO:0000313" key="16">
    <source>
        <dbReference type="EMBL" id="KKU33125.1"/>
    </source>
</evidence>
<dbReference type="GO" id="GO:0006753">
    <property type="term" value="P:nucleoside phosphate metabolic process"/>
    <property type="evidence" value="ECO:0007669"/>
    <property type="project" value="TreeGrafter"/>
</dbReference>